<accession>A0A2T0N4C3</accession>
<dbReference type="GO" id="GO:0009294">
    <property type="term" value="P:DNA-mediated transformation"/>
    <property type="evidence" value="ECO:0007669"/>
    <property type="project" value="InterPro"/>
</dbReference>
<comment type="similarity">
    <text evidence="1">Belongs to the DprA/Smf family.</text>
</comment>
<dbReference type="Proteomes" id="UP000238312">
    <property type="component" value="Unassembled WGS sequence"/>
</dbReference>
<dbReference type="InterPro" id="IPR057666">
    <property type="entry name" value="DrpA_SLOG"/>
</dbReference>
<dbReference type="EMBL" id="PVNG01000005">
    <property type="protein sequence ID" value="PRX66988.1"/>
    <property type="molecule type" value="Genomic_DNA"/>
</dbReference>
<evidence type="ECO:0000256" key="1">
    <source>
        <dbReference type="ARBA" id="ARBA00006525"/>
    </source>
</evidence>
<dbReference type="Pfam" id="PF02481">
    <property type="entry name" value="DNA_processg_A"/>
    <property type="match status" value="1"/>
</dbReference>
<dbReference type="PANTHER" id="PTHR43022:SF1">
    <property type="entry name" value="PROTEIN SMF"/>
    <property type="match status" value="1"/>
</dbReference>
<evidence type="ECO:0000259" key="2">
    <source>
        <dbReference type="Pfam" id="PF02481"/>
    </source>
</evidence>
<protein>
    <submittedName>
        <fullName evidence="3">DNA processing protein</fullName>
    </submittedName>
</protein>
<dbReference type="Gene3D" id="3.40.50.450">
    <property type="match status" value="1"/>
</dbReference>
<proteinExistence type="inferred from homology"/>
<comment type="caution">
    <text evidence="3">The sequence shown here is derived from an EMBL/GenBank/DDBJ whole genome shotgun (WGS) entry which is preliminary data.</text>
</comment>
<sequence length="301" mass="31457">MIMTTIDEQAAVLALTKTTGDNPWFYTARVIIDAGSALELLNGGCLSGDADDRAHAAAVAARVKSDDLVWARALIGTMRSGGVQLVTVLDDTYPGNLMWAYDRQPFLWLRGELHHSDRRAVAVVGEEDSDHAAAAAHALAQAGITIVAPLCSPFDVAVHQAALDVGGRTLAVLAGGIAAPEAVGAYASVAEKIADRGAVVSAFWPDAAPTGRTVALARIVTCGLADCLYVVDGVDGGTSAAHVEQGLQTGKYVFVSQRLHQEQPWAARAGFRGGMTVVQDIDELTKQAVNLVDMTPGTNIS</sequence>
<reference evidence="3 4" key="1">
    <citation type="submission" date="2018-03" db="EMBL/GenBank/DDBJ databases">
        <title>Genomic Encyclopedia of Type Strains, Phase III (KMG-III): the genomes of soil and plant-associated and newly described type strains.</title>
        <authorList>
            <person name="Whitman W."/>
        </authorList>
    </citation>
    <scope>NUCLEOTIDE SEQUENCE [LARGE SCALE GENOMIC DNA]</scope>
    <source>
        <strain evidence="3 4">CGMCC 4.7104</strain>
    </source>
</reference>
<feature type="domain" description="Smf/DprA SLOG" evidence="2">
    <location>
        <begin position="85"/>
        <end position="286"/>
    </location>
</feature>
<dbReference type="SUPFAM" id="SSF102405">
    <property type="entry name" value="MCP/YpsA-like"/>
    <property type="match status" value="1"/>
</dbReference>
<keyword evidence="4" id="KW-1185">Reference proteome</keyword>
<dbReference type="AlphaFoldDB" id="A0A2T0N4C3"/>
<evidence type="ECO:0000313" key="3">
    <source>
        <dbReference type="EMBL" id="PRX66988.1"/>
    </source>
</evidence>
<dbReference type="PANTHER" id="PTHR43022">
    <property type="entry name" value="PROTEIN SMF"/>
    <property type="match status" value="1"/>
</dbReference>
<name>A0A2T0N4C3_9ACTN</name>
<organism evidence="3 4">
    <name type="scientific">Nonomuraea fuscirosea</name>
    <dbReference type="NCBI Taxonomy" id="1291556"/>
    <lineage>
        <taxon>Bacteria</taxon>
        <taxon>Bacillati</taxon>
        <taxon>Actinomycetota</taxon>
        <taxon>Actinomycetes</taxon>
        <taxon>Streptosporangiales</taxon>
        <taxon>Streptosporangiaceae</taxon>
        <taxon>Nonomuraea</taxon>
    </lineage>
</organism>
<dbReference type="InterPro" id="IPR003488">
    <property type="entry name" value="DprA"/>
</dbReference>
<gene>
    <name evidence="3" type="ORF">B0I32_105428</name>
</gene>
<evidence type="ECO:0000313" key="4">
    <source>
        <dbReference type="Proteomes" id="UP000238312"/>
    </source>
</evidence>